<dbReference type="InterPro" id="IPR045507">
    <property type="entry name" value="DUF6483"/>
</dbReference>
<gene>
    <name evidence="1" type="ORF">J2Z42_001185</name>
</gene>
<name>A0ABS4KR50_9CLOT</name>
<keyword evidence="1" id="KW-0689">Ribosomal protein</keyword>
<proteinExistence type="predicted"/>
<dbReference type="Proteomes" id="UP001519307">
    <property type="component" value="Unassembled WGS sequence"/>
</dbReference>
<accession>A0ABS4KR50</accession>
<comment type="caution">
    <text evidence="1">The sequence shown here is derived from an EMBL/GenBank/DDBJ whole genome shotgun (WGS) entry which is preliminary data.</text>
</comment>
<organism evidence="1 2">
    <name type="scientific">Clostridium algifaecis</name>
    <dbReference type="NCBI Taxonomy" id="1472040"/>
    <lineage>
        <taxon>Bacteria</taxon>
        <taxon>Bacillati</taxon>
        <taxon>Bacillota</taxon>
        <taxon>Clostridia</taxon>
        <taxon>Eubacteriales</taxon>
        <taxon>Clostridiaceae</taxon>
        <taxon>Clostridium</taxon>
    </lineage>
</organism>
<dbReference type="RefSeq" id="WP_209701705.1">
    <property type="nucleotide sequence ID" value="NZ_JAGGLM010000005.1"/>
</dbReference>
<dbReference type="GO" id="GO:0005840">
    <property type="term" value="C:ribosome"/>
    <property type="evidence" value="ECO:0007669"/>
    <property type="project" value="UniProtKB-KW"/>
</dbReference>
<keyword evidence="2" id="KW-1185">Reference proteome</keyword>
<dbReference type="Pfam" id="PF20092">
    <property type="entry name" value="DUF6483"/>
    <property type="match status" value="1"/>
</dbReference>
<dbReference type="EMBL" id="JAGGLM010000005">
    <property type="protein sequence ID" value="MBP2032513.1"/>
    <property type="molecule type" value="Genomic_DNA"/>
</dbReference>
<protein>
    <submittedName>
        <fullName evidence="1">Ribosomal protein L9</fullName>
    </submittedName>
</protein>
<evidence type="ECO:0000313" key="1">
    <source>
        <dbReference type="EMBL" id="MBP2032513.1"/>
    </source>
</evidence>
<keyword evidence="1" id="KW-0687">Ribonucleoprotein</keyword>
<reference evidence="1 2" key="1">
    <citation type="submission" date="2021-03" db="EMBL/GenBank/DDBJ databases">
        <title>Genomic Encyclopedia of Type Strains, Phase IV (KMG-IV): sequencing the most valuable type-strain genomes for metagenomic binning, comparative biology and taxonomic classification.</title>
        <authorList>
            <person name="Goeker M."/>
        </authorList>
    </citation>
    <scope>NUCLEOTIDE SEQUENCE [LARGE SCALE GENOMIC DNA]</scope>
    <source>
        <strain evidence="1 2">DSM 28783</strain>
    </source>
</reference>
<sequence length="219" mass="25464">MLKRSITNELAQNFINYLNELDKEKNNKNYNEALNLIDTAFKDIFKLDGKFFSSFSTKNLIDMASTKGGISIDKCVMMAKLLEEEAIILEAQNKLDEAFYINQKSLDIFLYAYMDENSTCTLDKYFDDIQPIIDNVYEYKLPVSLETKIRDYYVISNKYSNADNVVYDILEQNDYNENLIKDSLDFYNKILLKENSILESGGITKSEIKESINELKSRL</sequence>
<evidence type="ECO:0000313" key="2">
    <source>
        <dbReference type="Proteomes" id="UP001519307"/>
    </source>
</evidence>